<dbReference type="Gene3D" id="2.40.420.20">
    <property type="match status" value="1"/>
</dbReference>
<accession>A0A069RKM8</accession>
<dbReference type="AlphaFoldDB" id="A0A069RKM8"/>
<dbReference type="NCBIfam" id="TIGR01730">
    <property type="entry name" value="RND_mfp"/>
    <property type="match status" value="1"/>
</dbReference>
<comment type="similarity">
    <text evidence="1">Belongs to the membrane fusion protein (MFP) (TC 8.A.1) family.</text>
</comment>
<evidence type="ECO:0000313" key="6">
    <source>
        <dbReference type="Proteomes" id="UP000027946"/>
    </source>
</evidence>
<dbReference type="EMBL" id="JJMM01000013">
    <property type="protein sequence ID" value="KDR94787.1"/>
    <property type="molecule type" value="Genomic_DNA"/>
</dbReference>
<dbReference type="InterPro" id="IPR058625">
    <property type="entry name" value="MdtA-like_BSH"/>
</dbReference>
<sequence length="375" mass="40329">MKNKNVSLLLVMTIVLSVVLSGCGKKEEIKPQEKQIAVEVQTVSKRNIEVKTVLSGKILPAEEASVSPKVSGQIENIYVEIGDYVKKGDVLFAIDSQNYQALFNQAQASYFSAESSYLAASARMENAKLNLDRNRELYEAGAISKQQYENMQLQALDSELESAGYSVESARASMENAKIALANAVVRAPISGKVAMVNVQTGDMASPGINAVTITDASRVEIETSVSENLINKISTGESVEIRIESASTKPIKGKISALAQSTTSETMTYPIKIEIDNKDGIIKPGMFAEVDVVTESQKGVTAVPSEALVVKDGMAKVFVVEDGVAISKEVETGMDDGQYVKVEKGISQGEQVVVKGQNYIDENSKVTINGQEAK</sequence>
<reference evidence="5 6" key="1">
    <citation type="submission" date="2014-03" db="EMBL/GenBank/DDBJ databases">
        <title>Genome sequence of Clostridium litorale W6, DSM 5388.</title>
        <authorList>
            <person name="Poehlein A."/>
            <person name="Jagirdar A."/>
            <person name="Khonsari B."/>
            <person name="Chibani C.M."/>
            <person name="Gutierrez Gutierrez D.A."/>
            <person name="Davydova E."/>
            <person name="Alghaithi H.S."/>
            <person name="Nair K.P."/>
            <person name="Dhamotharan K."/>
            <person name="Chandran L."/>
            <person name="G W."/>
            <person name="Daniel R."/>
        </authorList>
    </citation>
    <scope>NUCLEOTIDE SEQUENCE [LARGE SCALE GENOMIC DNA]</scope>
    <source>
        <strain evidence="5 6">W6</strain>
    </source>
</reference>
<dbReference type="STRING" id="1121324.CLIT_13c01090"/>
<dbReference type="PROSITE" id="PS51257">
    <property type="entry name" value="PROKAR_LIPOPROTEIN"/>
    <property type="match status" value="1"/>
</dbReference>
<dbReference type="InterPro" id="IPR006143">
    <property type="entry name" value="RND_pump_MFP"/>
</dbReference>
<evidence type="ECO:0000256" key="1">
    <source>
        <dbReference type="ARBA" id="ARBA00009477"/>
    </source>
</evidence>
<dbReference type="Gene3D" id="2.40.30.170">
    <property type="match status" value="1"/>
</dbReference>
<dbReference type="RefSeq" id="WP_038265957.1">
    <property type="nucleotide sequence ID" value="NZ_FSRH01000005.1"/>
</dbReference>
<protein>
    <submittedName>
        <fullName evidence="5">Multidrug resistance protein MdtA</fullName>
    </submittedName>
</protein>
<dbReference type="Proteomes" id="UP000027946">
    <property type="component" value="Unassembled WGS sequence"/>
</dbReference>
<keyword evidence="6" id="KW-1185">Reference proteome</keyword>
<dbReference type="Gene3D" id="1.10.287.470">
    <property type="entry name" value="Helix hairpin bin"/>
    <property type="match status" value="1"/>
</dbReference>
<dbReference type="FunFam" id="2.40.30.170:FF:000010">
    <property type="entry name" value="Efflux RND transporter periplasmic adaptor subunit"/>
    <property type="match status" value="1"/>
</dbReference>
<name>A0A069RKM8_PEPLI</name>
<dbReference type="Pfam" id="PF25917">
    <property type="entry name" value="BSH_RND"/>
    <property type="match status" value="1"/>
</dbReference>
<evidence type="ECO:0000259" key="2">
    <source>
        <dbReference type="Pfam" id="PF25917"/>
    </source>
</evidence>
<feature type="domain" description="YknX-like C-terminal permuted SH3-like" evidence="4">
    <location>
        <begin position="302"/>
        <end position="368"/>
    </location>
</feature>
<feature type="domain" description="Multidrug resistance protein MdtA-like barrel-sandwich hybrid" evidence="2">
    <location>
        <begin position="63"/>
        <end position="215"/>
    </location>
</feature>
<gene>
    <name evidence="5" type="primary">mdtA</name>
    <name evidence="5" type="ORF">CLIT_13c01090</name>
</gene>
<dbReference type="OrthoDB" id="9810430at2"/>
<dbReference type="PANTHER" id="PTHR30469:SF33">
    <property type="entry name" value="SLR1207 PROTEIN"/>
    <property type="match status" value="1"/>
</dbReference>
<evidence type="ECO:0000259" key="3">
    <source>
        <dbReference type="Pfam" id="PF25954"/>
    </source>
</evidence>
<dbReference type="InterPro" id="IPR058792">
    <property type="entry name" value="Beta-barrel_RND_2"/>
</dbReference>
<dbReference type="eggNOG" id="COG0845">
    <property type="taxonomic scope" value="Bacteria"/>
</dbReference>
<dbReference type="PANTHER" id="PTHR30469">
    <property type="entry name" value="MULTIDRUG RESISTANCE PROTEIN MDTA"/>
    <property type="match status" value="1"/>
</dbReference>
<dbReference type="GO" id="GO:0015562">
    <property type="term" value="F:efflux transmembrane transporter activity"/>
    <property type="evidence" value="ECO:0007669"/>
    <property type="project" value="TreeGrafter"/>
</dbReference>
<evidence type="ECO:0000313" key="5">
    <source>
        <dbReference type="EMBL" id="KDR94787.1"/>
    </source>
</evidence>
<feature type="domain" description="CusB-like beta-barrel" evidence="3">
    <location>
        <begin position="222"/>
        <end position="296"/>
    </location>
</feature>
<dbReference type="Pfam" id="PF25989">
    <property type="entry name" value="YknX_C"/>
    <property type="match status" value="1"/>
</dbReference>
<dbReference type="Pfam" id="PF25954">
    <property type="entry name" value="Beta-barrel_RND_2"/>
    <property type="match status" value="1"/>
</dbReference>
<dbReference type="Gene3D" id="2.40.50.100">
    <property type="match status" value="1"/>
</dbReference>
<evidence type="ECO:0000259" key="4">
    <source>
        <dbReference type="Pfam" id="PF25989"/>
    </source>
</evidence>
<dbReference type="InterPro" id="IPR058637">
    <property type="entry name" value="YknX-like_C"/>
</dbReference>
<dbReference type="GO" id="GO:1990281">
    <property type="term" value="C:efflux pump complex"/>
    <property type="evidence" value="ECO:0007669"/>
    <property type="project" value="TreeGrafter"/>
</dbReference>
<comment type="caution">
    <text evidence="5">The sequence shown here is derived from an EMBL/GenBank/DDBJ whole genome shotgun (WGS) entry which is preliminary data.</text>
</comment>
<organism evidence="5 6">
    <name type="scientific">Peptoclostridium litorale DSM 5388</name>
    <dbReference type="NCBI Taxonomy" id="1121324"/>
    <lineage>
        <taxon>Bacteria</taxon>
        <taxon>Bacillati</taxon>
        <taxon>Bacillota</taxon>
        <taxon>Clostridia</taxon>
        <taxon>Peptostreptococcales</taxon>
        <taxon>Peptoclostridiaceae</taxon>
        <taxon>Peptoclostridium</taxon>
    </lineage>
</organism>
<dbReference type="SUPFAM" id="SSF111369">
    <property type="entry name" value="HlyD-like secretion proteins"/>
    <property type="match status" value="1"/>
</dbReference>
<proteinExistence type="inferred from homology"/>